<dbReference type="EMBL" id="FUXM01000056">
    <property type="protein sequence ID" value="SKA27249.1"/>
    <property type="molecule type" value="Genomic_DNA"/>
</dbReference>
<dbReference type="Pfam" id="PF01248">
    <property type="entry name" value="Ribosomal_L7Ae"/>
    <property type="match status" value="1"/>
</dbReference>
<protein>
    <submittedName>
        <fullName evidence="2">LSU ribosomal protein L7AE</fullName>
    </submittedName>
</protein>
<dbReference type="InterPro" id="IPR029064">
    <property type="entry name" value="Ribosomal_eL30-like_sf"/>
</dbReference>
<evidence type="ECO:0000313" key="2">
    <source>
        <dbReference type="EMBL" id="SKA27249.1"/>
    </source>
</evidence>
<dbReference type="GO" id="GO:0005840">
    <property type="term" value="C:ribosome"/>
    <property type="evidence" value="ECO:0007669"/>
    <property type="project" value="UniProtKB-KW"/>
</dbReference>
<evidence type="ECO:0000313" key="3">
    <source>
        <dbReference type="Proteomes" id="UP000189933"/>
    </source>
</evidence>
<evidence type="ECO:0000259" key="1">
    <source>
        <dbReference type="Pfam" id="PF01248"/>
    </source>
</evidence>
<keyword evidence="2" id="KW-0689">Ribosomal protein</keyword>
<dbReference type="AlphaFoldDB" id="A0A1T4SGE1"/>
<sequence length="82" mass="8610">MPLGELQTARRKAIGTKQTIKAVERGQATKVFVAQDAENHVIAPLLQLCQAKGITVVNVPSMRELGKACGIEVGSASAAILL</sequence>
<dbReference type="Gene3D" id="3.30.1330.30">
    <property type="match status" value="1"/>
</dbReference>
<dbReference type="SUPFAM" id="SSF55315">
    <property type="entry name" value="L30e-like"/>
    <property type="match status" value="1"/>
</dbReference>
<gene>
    <name evidence="2" type="ORF">SAMN02745885_02668</name>
</gene>
<keyword evidence="3" id="KW-1185">Reference proteome</keyword>
<dbReference type="PRINTS" id="PR00884">
    <property type="entry name" value="RIBOSOMALHS6"/>
</dbReference>
<reference evidence="3" key="1">
    <citation type="submission" date="2017-02" db="EMBL/GenBank/DDBJ databases">
        <authorList>
            <person name="Varghese N."/>
            <person name="Submissions S."/>
        </authorList>
    </citation>
    <scope>NUCLEOTIDE SEQUENCE [LARGE SCALE GENOMIC DNA]</scope>
    <source>
        <strain evidence="3">DSM 16521</strain>
    </source>
</reference>
<feature type="domain" description="Ribosomal protein eL8/eL30/eS12/Gadd45" evidence="1">
    <location>
        <begin position="8"/>
        <end position="80"/>
    </location>
</feature>
<dbReference type="Proteomes" id="UP000189933">
    <property type="component" value="Unassembled WGS sequence"/>
</dbReference>
<organism evidence="2 3">
    <name type="scientific">Carboxydocella sporoproducens DSM 16521</name>
    <dbReference type="NCBI Taxonomy" id="1121270"/>
    <lineage>
        <taxon>Bacteria</taxon>
        <taxon>Bacillati</taxon>
        <taxon>Bacillota</taxon>
        <taxon>Clostridia</taxon>
        <taxon>Eubacteriales</taxon>
        <taxon>Clostridiales Family XVI. Incertae Sedis</taxon>
        <taxon>Carboxydocella</taxon>
    </lineage>
</organism>
<dbReference type="InterPro" id="IPR004038">
    <property type="entry name" value="Ribosomal_eL8/eL30/eS12/Gad45"/>
</dbReference>
<keyword evidence="2" id="KW-0687">Ribonucleoprotein</keyword>
<name>A0A1T4SGE1_9FIRM</name>
<proteinExistence type="predicted"/>
<accession>A0A1T4SGE1</accession>
<dbReference type="OrthoDB" id="2353623at2"/>
<dbReference type="RefSeq" id="WP_078666621.1">
    <property type="nucleotide sequence ID" value="NZ_FUXM01000056.1"/>
</dbReference>